<evidence type="ECO:0000256" key="2">
    <source>
        <dbReference type="ARBA" id="ARBA00008316"/>
    </source>
</evidence>
<evidence type="ECO:0000256" key="5">
    <source>
        <dbReference type="ARBA" id="ARBA00023125"/>
    </source>
</evidence>
<dbReference type="EMBL" id="NGMM01000002">
    <property type="protein sequence ID" value="OTP17508.1"/>
    <property type="molecule type" value="Genomic_DNA"/>
</dbReference>
<dbReference type="Gene3D" id="3.30.1360.40">
    <property type="match status" value="1"/>
</dbReference>
<dbReference type="InterPro" id="IPR036390">
    <property type="entry name" value="WH_DNA-bd_sf"/>
</dbReference>
<dbReference type="GO" id="GO:0003677">
    <property type="term" value="F:DNA binding"/>
    <property type="evidence" value="ECO:0007669"/>
    <property type="project" value="UniProtKB-KW"/>
</dbReference>
<evidence type="ECO:0000313" key="11">
    <source>
        <dbReference type="EMBL" id="OTP17508.1"/>
    </source>
</evidence>
<keyword evidence="13" id="KW-1185">Reference proteome</keyword>
<comment type="similarity">
    <text evidence="2 7">Belongs to the ArgR family.</text>
</comment>
<evidence type="ECO:0000313" key="13">
    <source>
        <dbReference type="Proteomes" id="UP000195141"/>
    </source>
</evidence>
<dbReference type="GO" id="GO:0051259">
    <property type="term" value="P:protein complex oligomerization"/>
    <property type="evidence" value="ECO:0007669"/>
    <property type="project" value="InterPro"/>
</dbReference>
<keyword evidence="3 7" id="KW-0963">Cytoplasm</keyword>
<dbReference type="InterPro" id="IPR036251">
    <property type="entry name" value="Arg_repress_C_sf"/>
</dbReference>
<dbReference type="OrthoDB" id="9807089at2"/>
<keyword evidence="6 7" id="KW-0804">Transcription</keyword>
<comment type="subcellular location">
    <subcellularLocation>
        <location evidence="1 7">Cytoplasm</location>
    </subcellularLocation>
</comment>
<reference evidence="12" key="3">
    <citation type="submission" date="2024-03" db="EMBL/GenBank/DDBJ databases">
        <title>The Genome Sequence of Enterococcus sp. DIV0242b.</title>
        <authorList>
            <consortium name="The Broad Institute Genomics Platform"/>
            <consortium name="The Broad Institute Microbial Omics Core"/>
            <consortium name="The Broad Institute Genomic Center for Infectious Diseases"/>
            <person name="Earl A."/>
            <person name="Manson A."/>
            <person name="Gilmore M."/>
            <person name="Schwartman J."/>
            <person name="Shea T."/>
            <person name="Abouelleil A."/>
            <person name="Cao P."/>
            <person name="Chapman S."/>
            <person name="Cusick C."/>
            <person name="Young S."/>
            <person name="Neafsey D."/>
            <person name="Nusbaum C."/>
            <person name="Birren B."/>
        </authorList>
    </citation>
    <scope>NUCLEOTIDE SEQUENCE</scope>
    <source>
        <strain evidence="12">9E7_DIV0242</strain>
    </source>
</reference>
<evidence type="ECO:0000256" key="7">
    <source>
        <dbReference type="HAMAP-Rule" id="MF_00173"/>
    </source>
</evidence>
<dbReference type="SUPFAM" id="SSF46785">
    <property type="entry name" value="Winged helix' DNA-binding domain"/>
    <property type="match status" value="1"/>
</dbReference>
<evidence type="ECO:0000259" key="9">
    <source>
        <dbReference type="Pfam" id="PF01316"/>
    </source>
</evidence>
<dbReference type="PANTHER" id="PTHR34471">
    <property type="entry name" value="ARGININE REPRESSOR"/>
    <property type="match status" value="1"/>
</dbReference>
<evidence type="ECO:0000256" key="8">
    <source>
        <dbReference type="NCBIfam" id="TIGR01529"/>
    </source>
</evidence>
<dbReference type="GO" id="GO:0003700">
    <property type="term" value="F:DNA-binding transcription factor activity"/>
    <property type="evidence" value="ECO:0007669"/>
    <property type="project" value="UniProtKB-UniRule"/>
</dbReference>
<proteinExistence type="inferred from homology"/>
<dbReference type="EMBL" id="CP147247">
    <property type="protein sequence ID" value="WYJ91115.1"/>
    <property type="molecule type" value="Genomic_DNA"/>
</dbReference>
<feature type="domain" description="Arginine repressor DNA-binding" evidence="9">
    <location>
        <begin position="1"/>
        <end position="69"/>
    </location>
</feature>
<evidence type="ECO:0000259" key="10">
    <source>
        <dbReference type="Pfam" id="PF02863"/>
    </source>
</evidence>
<dbReference type="GO" id="GO:0034618">
    <property type="term" value="F:arginine binding"/>
    <property type="evidence" value="ECO:0007669"/>
    <property type="project" value="InterPro"/>
</dbReference>
<keyword evidence="5 7" id="KW-0238">DNA-binding</keyword>
<dbReference type="Gene3D" id="1.10.10.10">
    <property type="entry name" value="Winged helix-like DNA-binding domain superfamily/Winged helix DNA-binding domain"/>
    <property type="match status" value="1"/>
</dbReference>
<evidence type="ECO:0000313" key="12">
    <source>
        <dbReference type="EMBL" id="WYJ91115.1"/>
    </source>
</evidence>
<dbReference type="HAMAP" id="MF_00173">
    <property type="entry name" value="Arg_repressor"/>
    <property type="match status" value="1"/>
</dbReference>
<dbReference type="UniPathway" id="UPA00068"/>
<keyword evidence="7" id="KW-0678">Repressor</keyword>
<accession>A0A242K9Q1</accession>
<dbReference type="GO" id="GO:0006526">
    <property type="term" value="P:L-arginine biosynthetic process"/>
    <property type="evidence" value="ECO:0007669"/>
    <property type="project" value="UniProtKB-UniPathway"/>
</dbReference>
<keyword evidence="4 7" id="KW-0805">Transcription regulation</keyword>
<dbReference type="NCBIfam" id="TIGR01529">
    <property type="entry name" value="argR_whole"/>
    <property type="match status" value="1"/>
</dbReference>
<organism evidence="11">
    <name type="scientific">Candidatus Enterococcus clewellii</name>
    <dbReference type="NCBI Taxonomy" id="1834193"/>
    <lineage>
        <taxon>Bacteria</taxon>
        <taxon>Bacillati</taxon>
        <taxon>Bacillota</taxon>
        <taxon>Bacilli</taxon>
        <taxon>Lactobacillales</taxon>
        <taxon>Enterococcaceae</taxon>
        <taxon>Enterococcus</taxon>
    </lineage>
</organism>
<evidence type="ECO:0000256" key="4">
    <source>
        <dbReference type="ARBA" id="ARBA00023015"/>
    </source>
</evidence>
<dbReference type="PANTHER" id="PTHR34471:SF1">
    <property type="entry name" value="ARGININE REPRESSOR"/>
    <property type="match status" value="1"/>
</dbReference>
<keyword evidence="7" id="KW-0028">Amino-acid biosynthesis</keyword>
<evidence type="ECO:0000256" key="6">
    <source>
        <dbReference type="ARBA" id="ARBA00023163"/>
    </source>
</evidence>
<gene>
    <name evidence="7" type="primary">argR</name>
    <name evidence="11" type="ORF">A5888_001646</name>
    <name evidence="12" type="ORF">A5888_002883</name>
</gene>
<dbReference type="Proteomes" id="UP000195141">
    <property type="component" value="Chromosome"/>
</dbReference>
<dbReference type="RefSeq" id="WP_086348713.1">
    <property type="nucleotide sequence ID" value="NZ_CP147247.1"/>
</dbReference>
<sequence length="153" mass="17315">MKKADRQRLIRQIITENVIETQEELIARLEAAGVKATQATVSRDVREMSIVKTHGSNGQVKYAIFSQTKTESQEDKLKESIKDSVIRIERVQFMVIVHTDMGRADVVTNFLDEVNYTEVAGTVAGVDTIIIIARSEDEADILVERFEAMMRNE</sequence>
<dbReference type="InterPro" id="IPR036388">
    <property type="entry name" value="WH-like_DNA-bd_sf"/>
</dbReference>
<name>A0A242K9Q1_9ENTE</name>
<dbReference type="Pfam" id="PF01316">
    <property type="entry name" value="Arg_repressor"/>
    <property type="match status" value="1"/>
</dbReference>
<dbReference type="InterPro" id="IPR020900">
    <property type="entry name" value="Arg_repress_DNA-bd"/>
</dbReference>
<dbReference type="InterPro" id="IPR001669">
    <property type="entry name" value="Arg_repress"/>
</dbReference>
<reference evidence="12" key="2">
    <citation type="submission" date="2017-05" db="EMBL/GenBank/DDBJ databases">
        <authorList>
            <consortium name="The Broad Institute Genomics Platform"/>
            <consortium name="The Broad Institute Genomic Center for Infectious Diseases"/>
            <person name="Earl A."/>
            <person name="Manson A."/>
            <person name="Schwartman J."/>
            <person name="Gilmore M."/>
            <person name="Abouelleil A."/>
            <person name="Cao P."/>
            <person name="Chapman S."/>
            <person name="Cusick C."/>
            <person name="Shea T."/>
            <person name="Young S."/>
            <person name="Neafsey D."/>
            <person name="Nusbaum C."/>
            <person name="Birren B."/>
        </authorList>
    </citation>
    <scope>NUCLEOTIDE SEQUENCE</scope>
    <source>
        <strain evidence="12">9E7_DIV0242</strain>
    </source>
</reference>
<reference evidence="11" key="1">
    <citation type="submission" date="2017-05" db="EMBL/GenBank/DDBJ databases">
        <title>The Genome Sequence of Enterococcus sp. 9E7_DIV0242.</title>
        <authorList>
            <consortium name="The Broad Institute Genomics Platform"/>
            <consortium name="The Broad Institute Genomic Center for Infectious Diseases"/>
            <person name="Earl A."/>
            <person name="Manson A."/>
            <person name="Schwartman J."/>
            <person name="Gilmore M."/>
            <person name="Abouelleil A."/>
            <person name="Cao P."/>
            <person name="Chapman S."/>
            <person name="Cusick C."/>
            <person name="Shea T."/>
            <person name="Young S."/>
            <person name="Neafsey D."/>
            <person name="Nusbaum C."/>
            <person name="Birren B."/>
        </authorList>
    </citation>
    <scope>NUCLEOTIDE SEQUENCE [LARGE SCALE GENOMIC DNA]</scope>
    <source>
        <strain evidence="11">9E7_DIV0242</strain>
    </source>
</reference>
<comment type="pathway">
    <text evidence="7">Amino-acid biosynthesis; L-arginine biosynthesis [regulation].</text>
</comment>
<evidence type="ECO:0000256" key="1">
    <source>
        <dbReference type="ARBA" id="ARBA00004496"/>
    </source>
</evidence>
<keyword evidence="7" id="KW-0055">Arginine biosynthesis</keyword>
<dbReference type="PRINTS" id="PR01467">
    <property type="entry name" value="ARGREPRESSOR"/>
</dbReference>
<dbReference type="AlphaFoldDB" id="A0A242K9Q1"/>
<protein>
    <recommendedName>
        <fullName evidence="7 8">Arginine repressor</fullName>
    </recommendedName>
</protein>
<comment type="function">
    <text evidence="7">Regulates arginine biosynthesis genes.</text>
</comment>
<dbReference type="InterPro" id="IPR020899">
    <property type="entry name" value="Arg_repress_C"/>
</dbReference>
<feature type="domain" description="Arginine repressor C-terminal" evidence="10">
    <location>
        <begin position="81"/>
        <end position="147"/>
    </location>
</feature>
<dbReference type="Pfam" id="PF02863">
    <property type="entry name" value="Arg_repressor_C"/>
    <property type="match status" value="1"/>
</dbReference>
<dbReference type="GO" id="GO:1900079">
    <property type="term" value="P:regulation of arginine biosynthetic process"/>
    <property type="evidence" value="ECO:0007669"/>
    <property type="project" value="UniProtKB-UniRule"/>
</dbReference>
<dbReference type="GO" id="GO:0005737">
    <property type="term" value="C:cytoplasm"/>
    <property type="evidence" value="ECO:0007669"/>
    <property type="project" value="UniProtKB-SubCell"/>
</dbReference>
<evidence type="ECO:0000256" key="3">
    <source>
        <dbReference type="ARBA" id="ARBA00022490"/>
    </source>
</evidence>
<dbReference type="SUPFAM" id="SSF55252">
    <property type="entry name" value="C-terminal domain of arginine repressor"/>
    <property type="match status" value="1"/>
</dbReference>